<dbReference type="PANTHER" id="PTHR12788:SF10">
    <property type="entry name" value="PROTEIN-TYROSINE SULFOTRANSFERASE"/>
    <property type="match status" value="1"/>
</dbReference>
<dbReference type="Gene3D" id="1.25.40.10">
    <property type="entry name" value="Tetratricopeptide repeat domain"/>
    <property type="match status" value="1"/>
</dbReference>
<dbReference type="PANTHER" id="PTHR12788">
    <property type="entry name" value="PROTEIN-TYROSINE SULFOTRANSFERASE 2"/>
    <property type="match status" value="1"/>
</dbReference>
<dbReference type="Pfam" id="PF13469">
    <property type="entry name" value="Sulfotransfer_3"/>
    <property type="match status" value="1"/>
</dbReference>
<evidence type="ECO:0000313" key="2">
    <source>
        <dbReference type="EMBL" id="GAA3933428.1"/>
    </source>
</evidence>
<reference evidence="3" key="1">
    <citation type="journal article" date="2019" name="Int. J. Syst. Evol. Microbiol.">
        <title>The Global Catalogue of Microorganisms (GCM) 10K type strain sequencing project: providing services to taxonomists for standard genome sequencing and annotation.</title>
        <authorList>
            <consortium name="The Broad Institute Genomics Platform"/>
            <consortium name="The Broad Institute Genome Sequencing Center for Infectious Disease"/>
            <person name="Wu L."/>
            <person name="Ma J."/>
        </authorList>
    </citation>
    <scope>NUCLEOTIDE SEQUENCE [LARGE SCALE GENOMIC DNA]</scope>
    <source>
        <strain evidence="3">JCM 16916</strain>
    </source>
</reference>
<dbReference type="InterPro" id="IPR026634">
    <property type="entry name" value="TPST-like"/>
</dbReference>
<evidence type="ECO:0000256" key="1">
    <source>
        <dbReference type="ARBA" id="ARBA00022679"/>
    </source>
</evidence>
<keyword evidence="1" id="KW-0808">Transferase</keyword>
<proteinExistence type="predicted"/>
<accession>A0ABP7N076</accession>
<dbReference type="Proteomes" id="UP001501727">
    <property type="component" value="Unassembled WGS sequence"/>
</dbReference>
<keyword evidence="3" id="KW-1185">Reference proteome</keyword>
<dbReference type="InterPro" id="IPR027417">
    <property type="entry name" value="P-loop_NTPase"/>
</dbReference>
<dbReference type="SUPFAM" id="SSF48452">
    <property type="entry name" value="TPR-like"/>
    <property type="match status" value="1"/>
</dbReference>
<organism evidence="2 3">
    <name type="scientific">Luteimonas lutimaris</name>
    <dbReference type="NCBI Taxonomy" id="698645"/>
    <lineage>
        <taxon>Bacteria</taxon>
        <taxon>Pseudomonadati</taxon>
        <taxon>Pseudomonadota</taxon>
        <taxon>Gammaproteobacteria</taxon>
        <taxon>Lysobacterales</taxon>
        <taxon>Lysobacteraceae</taxon>
        <taxon>Luteimonas</taxon>
    </lineage>
</organism>
<dbReference type="RefSeq" id="WP_344760753.1">
    <property type="nucleotide sequence ID" value="NZ_BAAAZU010000031.1"/>
</dbReference>
<protein>
    <submittedName>
        <fullName evidence="2">Tetratricopeptide repeat-containing sulfotransferase family protein</fullName>
    </submittedName>
</protein>
<gene>
    <name evidence="2" type="ORF">GCM10022229_29140</name>
</gene>
<dbReference type="SUPFAM" id="SSF52540">
    <property type="entry name" value="P-loop containing nucleoside triphosphate hydrolases"/>
    <property type="match status" value="1"/>
</dbReference>
<evidence type="ECO:0000313" key="3">
    <source>
        <dbReference type="Proteomes" id="UP001501727"/>
    </source>
</evidence>
<dbReference type="Gene3D" id="3.40.50.300">
    <property type="entry name" value="P-loop containing nucleotide triphosphate hydrolases"/>
    <property type="match status" value="1"/>
</dbReference>
<sequence length="536" mass="58979">MSPPAQLPPHLQQAFGQAMVLAARGDLRQATDLILRVRDGAPDSVEATTLASVLMLQQGRYRAARRLALQASTLRVQPGDLLRIARLLRRFEESEALERVFLATAWRELDSAPALAEVAQLLGFSGLYELAFECLAQAGAIDPASPDVHYLRGLFRMFSGDMAGSRDSVRRALELEPRMVNAHWLLSMQEKADTAEGHIDAMRRVMGAAEPGSEARAGFDYSLHHSYHALGRHDEAWQALAHGHATLRRLTRYSRQEQGELVQALEHMVLPAFEPAPAPDGQTGLIFIVGMFRSGTTLLERLLAGHPDVQDGGETSTFSACMRDATDCDSDQPLSPAIVARAPHADFAAVRARMQQFANWRAPGKRWLTEKLPSNFLHIGFILHALPEARILHMRRDPVDTCFSNLRTLFRGGAPYACDQGDLADYYLKYRRLMAHWHAVAPGRVLDVDYARFVADPEAQARRVMAHCGLDYVPGALDIGSRQGMAATASAAHVRQGVLKNRGQAWKPYEAQLQPLIRGLREALEDDAGGKAGAAG</sequence>
<name>A0ABP7N076_9GAMM</name>
<comment type="caution">
    <text evidence="2">The sequence shown here is derived from an EMBL/GenBank/DDBJ whole genome shotgun (WGS) entry which is preliminary data.</text>
</comment>
<dbReference type="EMBL" id="BAAAZU010000031">
    <property type="protein sequence ID" value="GAA3933428.1"/>
    <property type="molecule type" value="Genomic_DNA"/>
</dbReference>
<dbReference type="InterPro" id="IPR011990">
    <property type="entry name" value="TPR-like_helical_dom_sf"/>
</dbReference>